<dbReference type="PANTHER" id="PTHR43329">
    <property type="entry name" value="EPOXIDE HYDROLASE"/>
    <property type="match status" value="1"/>
</dbReference>
<comment type="caution">
    <text evidence="5">The sequence shown here is derived from an EMBL/GenBank/DDBJ whole genome shotgun (WGS) entry which is preliminary data.</text>
</comment>
<dbReference type="AlphaFoldDB" id="A0A5N5L5M8"/>
<feature type="domain" description="AB hydrolase-1" evidence="4">
    <location>
        <begin position="95"/>
        <end position="201"/>
    </location>
</feature>
<evidence type="ECO:0000256" key="2">
    <source>
        <dbReference type="ARBA" id="ARBA00038334"/>
    </source>
</evidence>
<reference evidence="6" key="1">
    <citation type="journal article" date="2019" name="Gigascience">
        <title>De novo genome assembly of the endangered Acer yangbiense, a plant species with extremely small populations endemic to Yunnan Province, China.</title>
        <authorList>
            <person name="Yang J."/>
            <person name="Wariss H.M."/>
            <person name="Tao L."/>
            <person name="Zhang R."/>
            <person name="Yun Q."/>
            <person name="Hollingsworth P."/>
            <person name="Dao Z."/>
            <person name="Luo G."/>
            <person name="Guo H."/>
            <person name="Ma Y."/>
            <person name="Sun W."/>
        </authorList>
    </citation>
    <scope>NUCLEOTIDE SEQUENCE [LARGE SCALE GENOMIC DNA]</scope>
    <source>
        <strain evidence="6">cv. br00</strain>
    </source>
</reference>
<keyword evidence="1" id="KW-0378">Hydrolase</keyword>
<organism evidence="5 6">
    <name type="scientific">Salix brachista</name>
    <dbReference type="NCBI Taxonomy" id="2182728"/>
    <lineage>
        <taxon>Eukaryota</taxon>
        <taxon>Viridiplantae</taxon>
        <taxon>Streptophyta</taxon>
        <taxon>Embryophyta</taxon>
        <taxon>Tracheophyta</taxon>
        <taxon>Spermatophyta</taxon>
        <taxon>Magnoliopsida</taxon>
        <taxon>eudicotyledons</taxon>
        <taxon>Gunneridae</taxon>
        <taxon>Pentapetalae</taxon>
        <taxon>rosids</taxon>
        <taxon>fabids</taxon>
        <taxon>Malpighiales</taxon>
        <taxon>Salicaceae</taxon>
        <taxon>Saliceae</taxon>
        <taxon>Salix</taxon>
    </lineage>
</organism>
<keyword evidence="3" id="KW-0812">Transmembrane</keyword>
<keyword evidence="6" id="KW-1185">Reference proteome</keyword>
<protein>
    <recommendedName>
        <fullName evidence="4">AB hydrolase-1 domain-containing protein</fullName>
    </recommendedName>
</protein>
<accession>A0A5N5L5M8</accession>
<dbReference type="InterPro" id="IPR029058">
    <property type="entry name" value="AB_hydrolase_fold"/>
</dbReference>
<comment type="similarity">
    <text evidence="2">Belongs to the AB hydrolase superfamily. Epoxide hydrolase family.</text>
</comment>
<evidence type="ECO:0000259" key="4">
    <source>
        <dbReference type="Pfam" id="PF00561"/>
    </source>
</evidence>
<feature type="transmembrane region" description="Helical" evidence="3">
    <location>
        <begin position="20"/>
        <end position="37"/>
    </location>
</feature>
<dbReference type="InterPro" id="IPR000639">
    <property type="entry name" value="Epox_hydrolase-like"/>
</dbReference>
<proteinExistence type="inferred from homology"/>
<keyword evidence="3" id="KW-0472">Membrane</keyword>
<dbReference type="Pfam" id="PF00561">
    <property type="entry name" value="Abhydrolase_1"/>
    <property type="match status" value="1"/>
</dbReference>
<name>A0A5N5L5M8_9ROSI</name>
<dbReference type="Gene3D" id="3.40.50.1820">
    <property type="entry name" value="alpha/beta hydrolase"/>
    <property type="match status" value="1"/>
</dbReference>
<dbReference type="InterPro" id="IPR000073">
    <property type="entry name" value="AB_hydrolase_1"/>
</dbReference>
<dbReference type="EMBL" id="VDCV01000010">
    <property type="protein sequence ID" value="KAB5537356.1"/>
    <property type="molecule type" value="Genomic_DNA"/>
</dbReference>
<dbReference type="GO" id="GO:0016787">
    <property type="term" value="F:hydrolase activity"/>
    <property type="evidence" value="ECO:0007669"/>
    <property type="project" value="UniProtKB-KW"/>
</dbReference>
<dbReference type="PRINTS" id="PR00111">
    <property type="entry name" value="ABHYDROLASE"/>
</dbReference>
<gene>
    <name evidence="5" type="ORF">DKX38_014889</name>
</gene>
<sequence>MQHVRLTSPTMKVSLEFGHLQIILLTFSVVIYIFFLFPTHRLTKLLNTIILRSHQNPIQNSNTSTGNMASSIEHRTINVNGINMHVAIKGPENAPVILFIHGFPQLWYSWRHQIEALSSLGYRAVAPDLRGYGDTDAPAEVTSYTVLHVVGDLIGLLDVVAPKKESVFVVGHDWGSLIAWHLSLFRPDRVKALVTLSVLFNPRNPSRKVISTLKAVYGDDYYMIRFQLVTVTLANISPFLDYMDWVSRFCRYVYYLKGSFNREPGEIEAEFAEMGAERVLREFLSYRTPAPLFLPKGQGFNGKSLDTPVVLPTWLSEEDVKYYTSKFEQKGFTGGLNYYRNLDRNWELTAPWTGAQVKVPVKFIVGDLDLTYNSLGAKDYIAKGGLKRDVPLLEDVVVMEGVGHFINEEKADEISKHIYDFFQKF</sequence>
<evidence type="ECO:0000313" key="6">
    <source>
        <dbReference type="Proteomes" id="UP000326939"/>
    </source>
</evidence>
<dbReference type="SUPFAM" id="SSF53474">
    <property type="entry name" value="alpha/beta-Hydrolases"/>
    <property type="match status" value="1"/>
</dbReference>
<evidence type="ECO:0000313" key="5">
    <source>
        <dbReference type="EMBL" id="KAB5537356.1"/>
    </source>
</evidence>
<keyword evidence="3" id="KW-1133">Transmembrane helix</keyword>
<evidence type="ECO:0000256" key="3">
    <source>
        <dbReference type="SAM" id="Phobius"/>
    </source>
</evidence>
<evidence type="ECO:0000256" key="1">
    <source>
        <dbReference type="ARBA" id="ARBA00022801"/>
    </source>
</evidence>
<dbReference type="Proteomes" id="UP000326939">
    <property type="component" value="Chromosome 10"/>
</dbReference>
<dbReference type="PRINTS" id="PR00412">
    <property type="entry name" value="EPOXHYDRLASE"/>
</dbReference>